<dbReference type="Pfam" id="PF00069">
    <property type="entry name" value="Pkinase"/>
    <property type="match status" value="1"/>
</dbReference>
<dbReference type="PANTHER" id="PTHR22961">
    <property type="entry name" value="SER/THR PROTEIN KINASE-TRB"/>
    <property type="match status" value="1"/>
</dbReference>
<dbReference type="PROSITE" id="PS50011">
    <property type="entry name" value="PROTEIN_KINASE_DOM"/>
    <property type="match status" value="1"/>
</dbReference>
<dbReference type="GO" id="GO:0004713">
    <property type="term" value="F:protein tyrosine kinase activity"/>
    <property type="evidence" value="ECO:0007669"/>
    <property type="project" value="InterPro"/>
</dbReference>
<keyword evidence="2" id="KW-0808">Transferase</keyword>
<dbReference type="InterPro" id="IPR011009">
    <property type="entry name" value="Kinase-like_dom_sf"/>
</dbReference>
<feature type="domain" description="Protein kinase" evidence="1">
    <location>
        <begin position="57"/>
        <end position="392"/>
    </location>
</feature>
<reference evidence="2" key="2">
    <citation type="journal article" date="2021" name="World Allergy Organ. J.">
        <title>Chromosome-level assembly of Dermatophagoides farinae genome and transcriptome reveals two novel allergens Der f 37 and Der f 39.</title>
        <authorList>
            <person name="Chen J."/>
            <person name="Cai Z."/>
            <person name="Fan D."/>
            <person name="Hu J."/>
            <person name="Hou Y."/>
            <person name="He Y."/>
            <person name="Zhang Z."/>
            <person name="Zhao Z."/>
            <person name="Gao P."/>
            <person name="Hu W."/>
            <person name="Sun J."/>
            <person name="Li J."/>
            <person name="Ji K."/>
        </authorList>
    </citation>
    <scope>NUCLEOTIDE SEQUENCE</scope>
    <source>
        <strain evidence="2">JKM2019</strain>
    </source>
</reference>
<name>A0A9D4P2Y5_DERFA</name>
<evidence type="ECO:0000313" key="2">
    <source>
        <dbReference type="EMBL" id="KAH7643052.1"/>
    </source>
</evidence>
<dbReference type="Gene3D" id="1.10.510.10">
    <property type="entry name" value="Transferase(Phosphotransferase) domain 1"/>
    <property type="match status" value="1"/>
</dbReference>
<accession>A0A9D4P2Y5</accession>
<comment type="caution">
    <text evidence="2">The sequence shown here is derived from an EMBL/GenBank/DDBJ whole genome shotgun (WGS) entry which is preliminary data.</text>
</comment>
<dbReference type="AlphaFoldDB" id="A0A9D4P2Y5"/>
<gene>
    <name evidence="2" type="ORF">HUG17_9743</name>
</gene>
<dbReference type="InterPro" id="IPR000719">
    <property type="entry name" value="Prot_kinase_dom"/>
</dbReference>
<dbReference type="SMART" id="SM00219">
    <property type="entry name" value="TyrKc"/>
    <property type="match status" value="1"/>
</dbReference>
<evidence type="ECO:0000259" key="1">
    <source>
        <dbReference type="PROSITE" id="PS50011"/>
    </source>
</evidence>
<dbReference type="PANTHER" id="PTHR22961:SF16">
    <property type="entry name" value="SERINE_THREONINE-PROTEIN KINASE 40"/>
    <property type="match status" value="1"/>
</dbReference>
<dbReference type="SUPFAM" id="SSF56112">
    <property type="entry name" value="Protein kinase-like (PK-like)"/>
    <property type="match status" value="1"/>
</dbReference>
<organism evidence="2">
    <name type="scientific">Dermatophagoides farinae</name>
    <name type="common">American house dust mite</name>
    <dbReference type="NCBI Taxonomy" id="6954"/>
    <lineage>
        <taxon>Eukaryota</taxon>
        <taxon>Metazoa</taxon>
        <taxon>Ecdysozoa</taxon>
        <taxon>Arthropoda</taxon>
        <taxon>Chelicerata</taxon>
        <taxon>Arachnida</taxon>
        <taxon>Acari</taxon>
        <taxon>Acariformes</taxon>
        <taxon>Sarcoptiformes</taxon>
        <taxon>Astigmata</taxon>
        <taxon>Psoroptidia</taxon>
        <taxon>Analgoidea</taxon>
        <taxon>Pyroglyphidae</taxon>
        <taxon>Dermatophagoidinae</taxon>
        <taxon>Dermatophagoides</taxon>
    </lineage>
</organism>
<proteinExistence type="predicted"/>
<reference evidence="2" key="1">
    <citation type="submission" date="2020-06" db="EMBL/GenBank/DDBJ databases">
        <authorList>
            <person name="Ji K."/>
            <person name="Li J."/>
        </authorList>
    </citation>
    <scope>NUCLEOTIDE SEQUENCE</scope>
    <source>
        <strain evidence="2">JKM2019</strain>
        <tissue evidence="2">Whole body</tissue>
    </source>
</reference>
<dbReference type="GO" id="GO:0005524">
    <property type="term" value="F:ATP binding"/>
    <property type="evidence" value="ECO:0007669"/>
    <property type="project" value="InterPro"/>
</dbReference>
<dbReference type="Proteomes" id="UP000828236">
    <property type="component" value="Unassembled WGS sequence"/>
</dbReference>
<keyword evidence="2" id="KW-0418">Kinase</keyword>
<dbReference type="InterPro" id="IPR024104">
    <property type="entry name" value="Tribbles/Ser_Thr_kinase_40"/>
</dbReference>
<dbReference type="EMBL" id="SDOV01000003">
    <property type="protein sequence ID" value="KAH7643052.1"/>
    <property type="molecule type" value="Genomic_DNA"/>
</dbReference>
<sequence>MKRNYQSSFGTDGFSGVGDDGDDDDDLDKISKMIHTICPNFETNNNRSIRKCDCNPYRSFIRAGPFVIGCQLTDVHQLSGIDNYIARKMYDTNPNKFYLLKIVVLPKNRRDENQSQRQAKMMIFNEYSVLSMLKNQPGVIQIRGLYSDVYFEENKDKNDGDDLDICEQYCKYLNKIGKFFRRLILAFDCHVLHTFSLITPMIPYLSNRYTRFRCEYENLQEYVKRYKSVNEMKALRILFEVVKVIKGLHEKNVAHRDLRLENILYNHRNGKILIINFGLARYVINDTTCINDHRGSSAYISPDVLKRRPYAPKPSDCWTLGVIFYSMLLGKFPFYAETFNELFKKINTGHYDLPSINVFTSETMKIMRSLIEIDSYKRININELYDRLRQIIDSRLKENMHKEFKALINQKKCDNDDLQIVPDVCQKSSTIIDRSKSPRLNIEHDHDYVIMKSNNNNNKSSELLDANTDKKSLSEFEEYLQSNQCMATPPQMPIPFLKLRERFCYDSSYNYYGSQFAHHRAAATKQQQQQSDDSQRMEIQFNSNPVNLEFPNQPTFHQLTSNSNGNRPTYDVIKVDSDVRPLNDQEYTLINRQLLRLYAPFSLK</sequence>
<dbReference type="InterPro" id="IPR020635">
    <property type="entry name" value="Tyr_kinase_cat_dom"/>
</dbReference>
<protein>
    <submittedName>
        <fullName evidence="2">Ser/thr protein kinase-lyk4-like protein</fullName>
    </submittedName>
</protein>